<dbReference type="PANTHER" id="PTHR43201">
    <property type="entry name" value="ACYL-COA SYNTHETASE"/>
    <property type="match status" value="1"/>
</dbReference>
<evidence type="ECO:0000313" key="8">
    <source>
        <dbReference type="EMBL" id="CTQ76484.1"/>
    </source>
</evidence>
<dbReference type="Pfam" id="PF00501">
    <property type="entry name" value="AMP-binding"/>
    <property type="match status" value="1"/>
</dbReference>
<dbReference type="GO" id="GO:0031956">
    <property type="term" value="F:medium-chain fatty acid-CoA ligase activity"/>
    <property type="evidence" value="ECO:0007669"/>
    <property type="project" value="TreeGrafter"/>
</dbReference>
<dbReference type="InterPro" id="IPR020845">
    <property type="entry name" value="AMP-binding_CS"/>
</dbReference>
<feature type="transmembrane region" description="Helical" evidence="6">
    <location>
        <begin position="104"/>
        <end position="126"/>
    </location>
</feature>
<evidence type="ECO:0000313" key="9">
    <source>
        <dbReference type="Proteomes" id="UP000053235"/>
    </source>
</evidence>
<keyword evidence="2" id="KW-0436">Ligase</keyword>
<feature type="transmembrane region" description="Helical" evidence="6">
    <location>
        <begin position="391"/>
        <end position="412"/>
    </location>
</feature>
<dbReference type="Gene3D" id="3.30.300.30">
    <property type="match status" value="1"/>
</dbReference>
<dbReference type="CDD" id="cd07989">
    <property type="entry name" value="LPLAT_AGPAT-like"/>
    <property type="match status" value="1"/>
</dbReference>
<feature type="transmembrane region" description="Helical" evidence="6">
    <location>
        <begin position="138"/>
        <end position="162"/>
    </location>
</feature>
<accession>A0A0M7ASD9</accession>
<dbReference type="Gene3D" id="1.20.1250.20">
    <property type="entry name" value="MFS general substrate transporter like domains"/>
    <property type="match status" value="1"/>
</dbReference>
<dbReference type="CDD" id="cd06173">
    <property type="entry name" value="MFS_MefA_like"/>
    <property type="match status" value="1"/>
</dbReference>
<dbReference type="Proteomes" id="UP000053235">
    <property type="component" value="Unassembled WGS sequence"/>
</dbReference>
<dbReference type="PROSITE" id="PS00455">
    <property type="entry name" value="AMP_BINDING"/>
    <property type="match status" value="1"/>
</dbReference>
<feature type="transmembrane region" description="Helical" evidence="6">
    <location>
        <begin position="285"/>
        <end position="307"/>
    </location>
</feature>
<comment type="similarity">
    <text evidence="1">Belongs to the ATP-dependent AMP-binding enzyme family.</text>
</comment>
<dbReference type="InterPro" id="IPR000873">
    <property type="entry name" value="AMP-dep_synth/lig_dom"/>
</dbReference>
<sequence length="1131" mass="120580">MKPLMKSARFAPLFWTQFLSAFNDNFLKNALVFMILFSVADGGATLISAAGAVFIAPFLFLSALGGQIADHCDKAAVARKLKFAEIGGAGLTAAGMVLSSVPVMFAALFIFGAVSALFSPVKYGILPDHLQKSELPKANAWVEAGTFMAILGGTISAGILYASGNSSVLFAPIMISLAISCYLVSLRIPSTQAAAPDLKPDWNIVRSTTGILRDLFADNRLARTALMTSWFWLIGALVMSVLPVIVKETLGGGELAVTWFLAVFAVSIGIGSALAAWLSAGRVVLLPSAIGTALLAVFAADAAYTIADLSPNLFAGSFTDFISRAEVIRLSVDMAGLAIAGALLVVPTFAALQAWAVPERRARTIAGANALGAGLMTVGGVALAYAQKLGVTPATVMTVIAGMNAAAAVLMFKCLPTDPFRDILSIIYRAFFRMEVRGLENLDDAGEAPILALNHVSYLDAGLALTLTDKAPTFAIDYGVARRWWVKPFLKLANALPINPAKPMATRSLINAVNSGQPMVIFPEGRLTVTGGLMKVYDGAAMVADKTGAKVVPIRIDGLERTPFSYLSPSQIRKALFPKVRVTILKPQELKVDEELKGRRRRAAAGAKLYDLMSDLMFQTDLAKGKTIIERVIDTAKDRGLSKVAIEDPVTGSLTYGKLLTGISVLGRKIANIAGENETIGIMLPNANGAAVTTLATMSAGKVPAMINFTAGTKNVLSACKTAQVQKVLSSRAFVDQAKLTQLVEEVAKHVEFVWLEDVREQLGFAYKLTGMLKRGRPIARRNIDDPAAILFTSGSEGTPKGVVLSHANILANATQAEARIDFSSNDKVFNVLPMFHSFGLTAGTILPLASGVPIYMYPSPLHYRIVPELIYASNATILFGTDTFLNGYARVAHAYDFRSLRYCFAGAEPVKAATRQVYMERFGVRVLEGYGVTETAPVIAINTPMFNKAGTVGKLMPGMSARLETVPGIGHGGRLYVTGPNVMLGYLKSDKPGVLQPLTDGWHDTGDIVDIDEEGFISISGRAKRFAKIGGEMISLAAVEEIAAKLWPSVLSAVAAVKDDRKGEKLILFSEEGSAARTDFLKYAKAHGIQDLMVPAEVRVVNKVPVLGSGKIDFVSVMKLAEERPQVLAA</sequence>
<dbReference type="PANTHER" id="PTHR43201:SF5">
    <property type="entry name" value="MEDIUM-CHAIN ACYL-COA LIGASE ACSF2, MITOCHONDRIAL"/>
    <property type="match status" value="1"/>
</dbReference>
<dbReference type="InterPro" id="IPR002123">
    <property type="entry name" value="Plipid/glycerol_acylTrfase"/>
</dbReference>
<keyword evidence="4 6" id="KW-1133">Transmembrane helix</keyword>
<dbReference type="Pfam" id="PF01553">
    <property type="entry name" value="Acyltransferase"/>
    <property type="match status" value="1"/>
</dbReference>
<dbReference type="InterPro" id="IPR011701">
    <property type="entry name" value="MFS"/>
</dbReference>
<proteinExistence type="inferred from homology"/>
<dbReference type="GO" id="GO:0006631">
    <property type="term" value="P:fatty acid metabolic process"/>
    <property type="evidence" value="ECO:0007669"/>
    <property type="project" value="TreeGrafter"/>
</dbReference>
<protein>
    <submittedName>
        <fullName evidence="8">Bifunctional protein aas</fullName>
    </submittedName>
</protein>
<dbReference type="Pfam" id="PF07690">
    <property type="entry name" value="MFS_1"/>
    <property type="match status" value="1"/>
</dbReference>
<evidence type="ECO:0000256" key="5">
    <source>
        <dbReference type="ARBA" id="ARBA00023136"/>
    </source>
</evidence>
<dbReference type="InterPro" id="IPR036259">
    <property type="entry name" value="MFS_trans_sf"/>
</dbReference>
<dbReference type="RefSeq" id="WP_235812934.1">
    <property type="nucleotide sequence ID" value="NZ_CXWD01000027.1"/>
</dbReference>
<reference evidence="9" key="1">
    <citation type="submission" date="2015-07" db="EMBL/GenBank/DDBJ databases">
        <authorList>
            <person name="Rodrigo-Torres Lidia"/>
            <person name="Arahal R.David."/>
        </authorList>
    </citation>
    <scope>NUCLEOTIDE SEQUENCE [LARGE SCALE GENOMIC DNA]</scope>
    <source>
        <strain evidence="9">CECT 5112</strain>
    </source>
</reference>
<evidence type="ECO:0000256" key="3">
    <source>
        <dbReference type="ARBA" id="ARBA00022692"/>
    </source>
</evidence>
<feature type="transmembrane region" description="Helical" evidence="6">
    <location>
        <begin position="225"/>
        <end position="246"/>
    </location>
</feature>
<dbReference type="STRING" id="388408.LAX5112_04607"/>
<keyword evidence="9" id="KW-1185">Reference proteome</keyword>
<dbReference type="EMBL" id="CXWD01000027">
    <property type="protein sequence ID" value="CTQ76484.1"/>
    <property type="molecule type" value="Genomic_DNA"/>
</dbReference>
<dbReference type="AlphaFoldDB" id="A0A0M7ASD9"/>
<evidence type="ECO:0000256" key="4">
    <source>
        <dbReference type="ARBA" id="ARBA00022989"/>
    </source>
</evidence>
<dbReference type="InterPro" id="IPR045851">
    <property type="entry name" value="AMP-bd_C_sf"/>
</dbReference>
<feature type="transmembrane region" description="Helical" evidence="6">
    <location>
        <begin position="364"/>
        <end position="385"/>
    </location>
</feature>
<feature type="transmembrane region" description="Helical" evidence="6">
    <location>
        <begin position="258"/>
        <end position="278"/>
    </location>
</feature>
<evidence type="ECO:0000256" key="1">
    <source>
        <dbReference type="ARBA" id="ARBA00006432"/>
    </source>
</evidence>
<feature type="transmembrane region" description="Helical" evidence="6">
    <location>
        <begin position="168"/>
        <end position="186"/>
    </location>
</feature>
<feature type="transmembrane region" description="Helical" evidence="6">
    <location>
        <begin position="33"/>
        <end position="60"/>
    </location>
</feature>
<name>A0A0M7ASD9_9HYPH</name>
<feature type="domain" description="Phospholipid/glycerol acyltransferase" evidence="7">
    <location>
        <begin position="449"/>
        <end position="559"/>
    </location>
</feature>
<evidence type="ECO:0000256" key="2">
    <source>
        <dbReference type="ARBA" id="ARBA00022598"/>
    </source>
</evidence>
<dbReference type="NCBIfam" id="NF005291">
    <property type="entry name" value="PRK06814.1"/>
    <property type="match status" value="1"/>
</dbReference>
<dbReference type="InterPro" id="IPR042099">
    <property type="entry name" value="ANL_N_sf"/>
</dbReference>
<dbReference type="GO" id="GO:0016746">
    <property type="term" value="F:acyltransferase activity"/>
    <property type="evidence" value="ECO:0007669"/>
    <property type="project" value="InterPro"/>
</dbReference>
<keyword evidence="3 6" id="KW-0812">Transmembrane</keyword>
<dbReference type="SMART" id="SM00563">
    <property type="entry name" value="PlsC"/>
    <property type="match status" value="1"/>
</dbReference>
<gene>
    <name evidence="8" type="primary">aas</name>
    <name evidence="8" type="ORF">LAX5112_04607</name>
</gene>
<evidence type="ECO:0000259" key="7">
    <source>
        <dbReference type="SMART" id="SM00563"/>
    </source>
</evidence>
<dbReference type="SUPFAM" id="SSF103473">
    <property type="entry name" value="MFS general substrate transporter"/>
    <property type="match status" value="1"/>
</dbReference>
<evidence type="ECO:0000256" key="6">
    <source>
        <dbReference type="SAM" id="Phobius"/>
    </source>
</evidence>
<dbReference type="GO" id="GO:0022857">
    <property type="term" value="F:transmembrane transporter activity"/>
    <property type="evidence" value="ECO:0007669"/>
    <property type="project" value="InterPro"/>
</dbReference>
<organism evidence="8 9">
    <name type="scientific">Roseibium alexandrii</name>
    <dbReference type="NCBI Taxonomy" id="388408"/>
    <lineage>
        <taxon>Bacteria</taxon>
        <taxon>Pseudomonadati</taxon>
        <taxon>Pseudomonadota</taxon>
        <taxon>Alphaproteobacteria</taxon>
        <taxon>Hyphomicrobiales</taxon>
        <taxon>Stappiaceae</taxon>
        <taxon>Roseibium</taxon>
    </lineage>
</organism>
<dbReference type="SUPFAM" id="SSF56801">
    <property type="entry name" value="Acetyl-CoA synthetase-like"/>
    <property type="match status" value="1"/>
</dbReference>
<dbReference type="SUPFAM" id="SSF69593">
    <property type="entry name" value="Glycerol-3-phosphate (1)-acyltransferase"/>
    <property type="match status" value="1"/>
</dbReference>
<dbReference type="Gene3D" id="3.40.50.12780">
    <property type="entry name" value="N-terminal domain of ligase-like"/>
    <property type="match status" value="1"/>
</dbReference>
<feature type="transmembrane region" description="Helical" evidence="6">
    <location>
        <begin position="327"/>
        <end position="352"/>
    </location>
</feature>
<keyword evidence="5 6" id="KW-0472">Membrane</keyword>